<evidence type="ECO:0000313" key="3">
    <source>
        <dbReference type="Proteomes" id="UP000663874"/>
    </source>
</evidence>
<feature type="non-terminal residue" evidence="2">
    <location>
        <position position="1"/>
    </location>
</feature>
<sequence length="87" mass="9801">DIGQSLPIQQQQQQQQQHPDYYYQSNKIVSPIIYNNMPDSRTGISMSKQYPHLNQPSSGDTSMPGNFSFNDNRAATMSTGFDSAPWS</sequence>
<feature type="region of interest" description="Disordered" evidence="1">
    <location>
        <begin position="43"/>
        <end position="87"/>
    </location>
</feature>
<dbReference type="EMBL" id="CAJOBE010058572">
    <property type="protein sequence ID" value="CAF4379601.1"/>
    <property type="molecule type" value="Genomic_DNA"/>
</dbReference>
<reference evidence="2" key="1">
    <citation type="submission" date="2021-02" db="EMBL/GenBank/DDBJ databases">
        <authorList>
            <person name="Nowell W R."/>
        </authorList>
    </citation>
    <scope>NUCLEOTIDE SEQUENCE</scope>
</reference>
<comment type="caution">
    <text evidence="2">The sequence shown here is derived from an EMBL/GenBank/DDBJ whole genome shotgun (WGS) entry which is preliminary data.</text>
</comment>
<dbReference type="Proteomes" id="UP000663874">
    <property type="component" value="Unassembled WGS sequence"/>
</dbReference>
<feature type="region of interest" description="Disordered" evidence="1">
    <location>
        <begin position="1"/>
        <end position="22"/>
    </location>
</feature>
<evidence type="ECO:0000313" key="2">
    <source>
        <dbReference type="EMBL" id="CAF4379601.1"/>
    </source>
</evidence>
<dbReference type="AlphaFoldDB" id="A0A820MXU0"/>
<evidence type="ECO:0000256" key="1">
    <source>
        <dbReference type="SAM" id="MobiDB-lite"/>
    </source>
</evidence>
<organism evidence="2 3">
    <name type="scientific">Rotaria sordida</name>
    <dbReference type="NCBI Taxonomy" id="392033"/>
    <lineage>
        <taxon>Eukaryota</taxon>
        <taxon>Metazoa</taxon>
        <taxon>Spiralia</taxon>
        <taxon>Gnathifera</taxon>
        <taxon>Rotifera</taxon>
        <taxon>Eurotatoria</taxon>
        <taxon>Bdelloidea</taxon>
        <taxon>Philodinida</taxon>
        <taxon>Philodinidae</taxon>
        <taxon>Rotaria</taxon>
    </lineage>
</organism>
<feature type="non-terminal residue" evidence="2">
    <location>
        <position position="87"/>
    </location>
</feature>
<gene>
    <name evidence="2" type="ORF">FNK824_LOCUS43259</name>
</gene>
<proteinExistence type="predicted"/>
<accession>A0A820MXU0</accession>
<name>A0A820MXU0_9BILA</name>
<protein>
    <submittedName>
        <fullName evidence="2">Uncharacterized protein</fullName>
    </submittedName>
</protein>